<dbReference type="InterPro" id="IPR036163">
    <property type="entry name" value="HMA_dom_sf"/>
</dbReference>
<evidence type="ECO:0000313" key="4">
    <source>
        <dbReference type="Proteomes" id="UP000535020"/>
    </source>
</evidence>
<dbReference type="RefSeq" id="WP_176006023.1">
    <property type="nucleotide sequence ID" value="NZ_JABWMI010000010.1"/>
</dbReference>
<reference evidence="3 4" key="1">
    <citation type="submission" date="2020-07" db="EMBL/GenBank/DDBJ databases">
        <authorList>
            <person name="Sun Q."/>
        </authorList>
    </citation>
    <scope>NUCLEOTIDE SEQUENCE [LARGE SCALE GENOMIC DNA]</scope>
    <source>
        <strain evidence="3 4">MAH-1</strain>
    </source>
</reference>
<dbReference type="Proteomes" id="UP000535020">
    <property type="component" value="Unassembled WGS sequence"/>
</dbReference>
<feature type="domain" description="HMA" evidence="2">
    <location>
        <begin position="28"/>
        <end position="100"/>
    </location>
</feature>
<sequence length="119" mass="13267">MKKQFLLLAFLLMSLSAFQAKAQQTKTNEKAVIKTNIYCDHCKECPSCGKGLKTGLLKIKGVKMFELDDKKMTLTVFYNPQKTNLDEIRLAISKMGYDADAVKADASAYENLDGCCKKA</sequence>
<dbReference type="PROSITE" id="PS50846">
    <property type="entry name" value="HMA_2"/>
    <property type="match status" value="1"/>
</dbReference>
<dbReference type="SUPFAM" id="SSF55008">
    <property type="entry name" value="HMA, heavy metal-associated domain"/>
    <property type="match status" value="1"/>
</dbReference>
<name>A0A7Y9C796_9FLAO</name>
<evidence type="ECO:0000256" key="1">
    <source>
        <dbReference type="SAM" id="SignalP"/>
    </source>
</evidence>
<accession>A0A7Y9C796</accession>
<gene>
    <name evidence="3" type="ORF">HZF10_09855</name>
</gene>
<dbReference type="GO" id="GO:0046872">
    <property type="term" value="F:metal ion binding"/>
    <property type="evidence" value="ECO:0007669"/>
    <property type="project" value="InterPro"/>
</dbReference>
<evidence type="ECO:0000259" key="2">
    <source>
        <dbReference type="PROSITE" id="PS50846"/>
    </source>
</evidence>
<keyword evidence="1" id="KW-0732">Signal</keyword>
<feature type="signal peptide" evidence="1">
    <location>
        <begin position="1"/>
        <end position="22"/>
    </location>
</feature>
<protein>
    <submittedName>
        <fullName evidence="3">Heavy-metal-associated domain-containing protein</fullName>
    </submittedName>
</protein>
<dbReference type="Gene3D" id="3.30.70.100">
    <property type="match status" value="1"/>
</dbReference>
<feature type="chain" id="PRO_5030570945" evidence="1">
    <location>
        <begin position="23"/>
        <end position="119"/>
    </location>
</feature>
<comment type="caution">
    <text evidence="3">The sequence shown here is derived from an EMBL/GenBank/DDBJ whole genome shotgun (WGS) entry which is preliminary data.</text>
</comment>
<dbReference type="InterPro" id="IPR006121">
    <property type="entry name" value="HMA_dom"/>
</dbReference>
<dbReference type="AlphaFoldDB" id="A0A7Y9C796"/>
<dbReference type="EMBL" id="JACBJI010000003">
    <property type="protein sequence ID" value="NYA71223.1"/>
    <property type="molecule type" value="Genomic_DNA"/>
</dbReference>
<dbReference type="CDD" id="cd00371">
    <property type="entry name" value="HMA"/>
    <property type="match status" value="1"/>
</dbReference>
<proteinExistence type="predicted"/>
<keyword evidence="4" id="KW-1185">Reference proteome</keyword>
<evidence type="ECO:0000313" key="3">
    <source>
        <dbReference type="EMBL" id="NYA71223.1"/>
    </source>
</evidence>
<organism evidence="3 4">
    <name type="scientific">Flavobacterium agri</name>
    <dbReference type="NCBI Taxonomy" id="2743471"/>
    <lineage>
        <taxon>Bacteria</taxon>
        <taxon>Pseudomonadati</taxon>
        <taxon>Bacteroidota</taxon>
        <taxon>Flavobacteriia</taxon>
        <taxon>Flavobacteriales</taxon>
        <taxon>Flavobacteriaceae</taxon>
        <taxon>Flavobacterium</taxon>
    </lineage>
</organism>
<dbReference type="Pfam" id="PF00403">
    <property type="entry name" value="HMA"/>
    <property type="match status" value="1"/>
</dbReference>